<protein>
    <recommendedName>
        <fullName evidence="3">Transposase</fullName>
    </recommendedName>
</protein>
<sequence length="119" mass="13407">MGVDIDLAGLRACWEDVNMSNSRRVFTAEYRVEAAHRVIDSGRTIAETARELAVSEQLLGRWVKEERVRMAAATSLGEAPLDGAERTELIRLRRQVVEQEKDLSFLKKVSAYFAATQPK</sequence>
<evidence type="ECO:0000313" key="1">
    <source>
        <dbReference type="EMBL" id="AZI58888.1"/>
    </source>
</evidence>
<dbReference type="GO" id="GO:0004803">
    <property type="term" value="F:transposase activity"/>
    <property type="evidence" value="ECO:0007669"/>
    <property type="project" value="InterPro"/>
</dbReference>
<reference evidence="1 2" key="2">
    <citation type="submission" date="2018-12" db="EMBL/GenBank/DDBJ databases">
        <title>Nakamurella antarcticus sp. nov., isolated from Antarctica South Shetland Islands soil.</title>
        <authorList>
            <person name="Peng F."/>
        </authorList>
    </citation>
    <scope>NUCLEOTIDE SEQUENCE [LARGE SCALE GENOMIC DNA]</scope>
    <source>
        <strain evidence="1 2">S14-144</strain>
    </source>
</reference>
<reference evidence="1 2" key="1">
    <citation type="submission" date="2018-11" db="EMBL/GenBank/DDBJ databases">
        <authorList>
            <person name="Da X."/>
        </authorList>
    </citation>
    <scope>NUCLEOTIDE SEQUENCE [LARGE SCALE GENOMIC DNA]</scope>
    <source>
        <strain evidence="1 2">S14-144</strain>
    </source>
</reference>
<name>A0A3G8ZP34_9ACTN</name>
<dbReference type="GO" id="GO:0006313">
    <property type="term" value="P:DNA transposition"/>
    <property type="evidence" value="ECO:0007669"/>
    <property type="project" value="InterPro"/>
</dbReference>
<dbReference type="RefSeq" id="WP_124799792.1">
    <property type="nucleotide sequence ID" value="NZ_CP034170.1"/>
</dbReference>
<organism evidence="1 2">
    <name type="scientific">Nakamurella antarctica</name>
    <dbReference type="NCBI Taxonomy" id="1902245"/>
    <lineage>
        <taxon>Bacteria</taxon>
        <taxon>Bacillati</taxon>
        <taxon>Actinomycetota</taxon>
        <taxon>Actinomycetes</taxon>
        <taxon>Nakamurellales</taxon>
        <taxon>Nakamurellaceae</taxon>
        <taxon>Nakamurella</taxon>
    </lineage>
</organism>
<dbReference type="OrthoDB" id="52928at2"/>
<evidence type="ECO:0008006" key="3">
    <source>
        <dbReference type="Google" id="ProtNLM"/>
    </source>
</evidence>
<evidence type="ECO:0000313" key="2">
    <source>
        <dbReference type="Proteomes" id="UP000268084"/>
    </source>
</evidence>
<dbReference type="SUPFAM" id="SSF46689">
    <property type="entry name" value="Homeodomain-like"/>
    <property type="match status" value="1"/>
</dbReference>
<dbReference type="AlphaFoldDB" id="A0A3G8ZP34"/>
<dbReference type="GO" id="GO:0003677">
    <property type="term" value="F:DNA binding"/>
    <property type="evidence" value="ECO:0007669"/>
    <property type="project" value="InterPro"/>
</dbReference>
<dbReference type="KEGG" id="nak:EH165_12800"/>
<accession>A0A3G8ZP34</accession>
<dbReference type="Proteomes" id="UP000268084">
    <property type="component" value="Chromosome"/>
</dbReference>
<proteinExistence type="predicted"/>
<dbReference type="InterPro" id="IPR009057">
    <property type="entry name" value="Homeodomain-like_sf"/>
</dbReference>
<keyword evidence="2" id="KW-1185">Reference proteome</keyword>
<dbReference type="Pfam" id="PF01527">
    <property type="entry name" value="HTH_Tnp_1"/>
    <property type="match status" value="1"/>
</dbReference>
<gene>
    <name evidence="1" type="ORF">EH165_12800</name>
</gene>
<dbReference type="InterPro" id="IPR002514">
    <property type="entry name" value="Transposase_8"/>
</dbReference>
<dbReference type="EMBL" id="CP034170">
    <property type="protein sequence ID" value="AZI58888.1"/>
    <property type="molecule type" value="Genomic_DNA"/>
</dbReference>